<proteinExistence type="inferred from homology"/>
<evidence type="ECO:0000256" key="13">
    <source>
        <dbReference type="SAM" id="Phobius"/>
    </source>
</evidence>
<evidence type="ECO:0000256" key="6">
    <source>
        <dbReference type="ARBA" id="ARBA00022692"/>
    </source>
</evidence>
<dbReference type="PANTHER" id="PTHR35864">
    <property type="entry name" value="ZINC METALLOPROTEASE MJ0611-RELATED"/>
    <property type="match status" value="1"/>
</dbReference>
<keyword evidence="10 13" id="KW-1133">Transmembrane helix</keyword>
<dbReference type="PANTHER" id="PTHR35864:SF1">
    <property type="entry name" value="ZINC METALLOPROTEASE YWHC-RELATED"/>
    <property type="match status" value="1"/>
</dbReference>
<evidence type="ECO:0000313" key="16">
    <source>
        <dbReference type="Proteomes" id="UP000043763"/>
    </source>
</evidence>
<keyword evidence="4" id="KW-1003">Cell membrane</keyword>
<organism evidence="15 16">
    <name type="scientific">Brachyspira suanatina</name>
    <dbReference type="NCBI Taxonomy" id="381802"/>
    <lineage>
        <taxon>Bacteria</taxon>
        <taxon>Pseudomonadati</taxon>
        <taxon>Spirochaetota</taxon>
        <taxon>Spirochaetia</taxon>
        <taxon>Brachyspirales</taxon>
        <taxon>Brachyspiraceae</taxon>
        <taxon>Brachyspira</taxon>
    </lineage>
</organism>
<evidence type="ECO:0000256" key="12">
    <source>
        <dbReference type="ARBA" id="ARBA00023136"/>
    </source>
</evidence>
<keyword evidence="11" id="KW-0482">Metalloprotease</keyword>
<keyword evidence="5" id="KW-0645">Protease</keyword>
<evidence type="ECO:0000256" key="3">
    <source>
        <dbReference type="ARBA" id="ARBA00007931"/>
    </source>
</evidence>
<evidence type="ECO:0000256" key="2">
    <source>
        <dbReference type="ARBA" id="ARBA00004651"/>
    </source>
</evidence>
<dbReference type="GO" id="GO:0046872">
    <property type="term" value="F:metal ion binding"/>
    <property type="evidence" value="ECO:0007669"/>
    <property type="project" value="UniProtKB-KW"/>
</dbReference>
<keyword evidence="16" id="KW-1185">Reference proteome</keyword>
<gene>
    <name evidence="15" type="ORF">BRSU_2352</name>
</gene>
<dbReference type="OrthoDB" id="9800627at2"/>
<protein>
    <submittedName>
        <fullName evidence="15">Peptidase M50</fullName>
    </submittedName>
</protein>
<sequence>MVYEIFSNKLSIGIISYVVFIISASTHEYSHARTAFMFGDRTAMSLGRLTLNPLAHIDILGSVVLPIIAAVTGIPVIGWMKAVPVNPHNFNNFERDQALVSFAGPFANLVIATVSFIILKILTFNVDGTFIIYKIIMFLEHNGNALSNILINALPVILTMLVMFYMINIMLMFFNFLPFPPLDGGWILRFFLSPKGKDTYDRIYPYGFLILYALLFFGILRTILAFIQTISQHLLGKSINIIFSI</sequence>
<dbReference type="InterPro" id="IPR052348">
    <property type="entry name" value="Metallopeptidase_M50B"/>
</dbReference>
<feature type="transmembrane region" description="Helical" evidence="13">
    <location>
        <begin position="145"/>
        <end position="174"/>
    </location>
</feature>
<evidence type="ECO:0000256" key="7">
    <source>
        <dbReference type="ARBA" id="ARBA00022723"/>
    </source>
</evidence>
<keyword evidence="12 13" id="KW-0472">Membrane</keyword>
<keyword evidence="8" id="KW-0378">Hydrolase</keyword>
<name>A0A0G4KAB1_9SPIR</name>
<dbReference type="GO" id="GO:0008237">
    <property type="term" value="F:metallopeptidase activity"/>
    <property type="evidence" value="ECO:0007669"/>
    <property type="project" value="UniProtKB-KW"/>
</dbReference>
<feature type="transmembrane region" description="Helical" evidence="13">
    <location>
        <begin position="51"/>
        <end position="78"/>
    </location>
</feature>
<evidence type="ECO:0000313" key="15">
    <source>
        <dbReference type="EMBL" id="CRF34944.1"/>
    </source>
</evidence>
<feature type="transmembrane region" description="Helical" evidence="13">
    <location>
        <begin position="12"/>
        <end position="30"/>
    </location>
</feature>
<evidence type="ECO:0000256" key="11">
    <source>
        <dbReference type="ARBA" id="ARBA00023049"/>
    </source>
</evidence>
<evidence type="ECO:0000256" key="10">
    <source>
        <dbReference type="ARBA" id="ARBA00022989"/>
    </source>
</evidence>
<keyword evidence="7" id="KW-0479">Metal-binding</keyword>
<dbReference type="Proteomes" id="UP000043763">
    <property type="component" value="Unassembled WGS sequence"/>
</dbReference>
<evidence type="ECO:0000256" key="9">
    <source>
        <dbReference type="ARBA" id="ARBA00022833"/>
    </source>
</evidence>
<reference evidence="16" key="1">
    <citation type="submission" date="2015-04" db="EMBL/GenBank/DDBJ databases">
        <authorList>
            <person name="Mushtaq Mamoona"/>
        </authorList>
    </citation>
    <scope>NUCLEOTIDE SEQUENCE [LARGE SCALE GENOMIC DNA]</scope>
    <source>
        <strain evidence="16">AN4859/03</strain>
    </source>
</reference>
<dbReference type="GO" id="GO:0006508">
    <property type="term" value="P:proteolysis"/>
    <property type="evidence" value="ECO:0007669"/>
    <property type="project" value="UniProtKB-KW"/>
</dbReference>
<keyword evidence="6 13" id="KW-0812">Transmembrane</keyword>
<comment type="similarity">
    <text evidence="3">Belongs to the peptidase M50B family.</text>
</comment>
<dbReference type="Pfam" id="PF02163">
    <property type="entry name" value="Peptidase_M50"/>
    <property type="match status" value="1"/>
</dbReference>
<feature type="domain" description="Peptidase M50" evidence="14">
    <location>
        <begin position="18"/>
        <end position="216"/>
    </location>
</feature>
<feature type="transmembrane region" description="Helical" evidence="13">
    <location>
        <begin position="98"/>
        <end position="124"/>
    </location>
</feature>
<feature type="transmembrane region" description="Helical" evidence="13">
    <location>
        <begin position="203"/>
        <end position="227"/>
    </location>
</feature>
<dbReference type="EMBL" id="CVLB01000002">
    <property type="protein sequence ID" value="CRF34944.1"/>
    <property type="molecule type" value="Genomic_DNA"/>
</dbReference>
<keyword evidence="9" id="KW-0862">Zinc</keyword>
<accession>A0A0G4KAB1</accession>
<evidence type="ECO:0000256" key="5">
    <source>
        <dbReference type="ARBA" id="ARBA00022670"/>
    </source>
</evidence>
<dbReference type="InterPro" id="IPR044537">
    <property type="entry name" value="Rip2-like"/>
</dbReference>
<evidence type="ECO:0000256" key="8">
    <source>
        <dbReference type="ARBA" id="ARBA00022801"/>
    </source>
</evidence>
<dbReference type="GO" id="GO:0005886">
    <property type="term" value="C:plasma membrane"/>
    <property type="evidence" value="ECO:0007669"/>
    <property type="project" value="UniProtKB-SubCell"/>
</dbReference>
<evidence type="ECO:0000256" key="1">
    <source>
        <dbReference type="ARBA" id="ARBA00001947"/>
    </source>
</evidence>
<comment type="subcellular location">
    <subcellularLocation>
        <location evidence="2">Cell membrane</location>
        <topology evidence="2">Multi-pass membrane protein</topology>
    </subcellularLocation>
</comment>
<dbReference type="AlphaFoldDB" id="A0A0G4KAB1"/>
<dbReference type="InterPro" id="IPR008915">
    <property type="entry name" value="Peptidase_M50"/>
</dbReference>
<dbReference type="RefSeq" id="WP_048595578.1">
    <property type="nucleotide sequence ID" value="NZ_CVLB01000002.1"/>
</dbReference>
<evidence type="ECO:0000259" key="14">
    <source>
        <dbReference type="Pfam" id="PF02163"/>
    </source>
</evidence>
<comment type="cofactor">
    <cofactor evidence="1">
        <name>Zn(2+)</name>
        <dbReference type="ChEBI" id="CHEBI:29105"/>
    </cofactor>
</comment>
<evidence type="ECO:0000256" key="4">
    <source>
        <dbReference type="ARBA" id="ARBA00022475"/>
    </source>
</evidence>
<dbReference type="CDD" id="cd06158">
    <property type="entry name" value="S2P-M50_like_1"/>
    <property type="match status" value="1"/>
</dbReference>